<dbReference type="InterPro" id="IPR005510">
    <property type="entry name" value="Csm4"/>
</dbReference>
<keyword evidence="4" id="KW-0051">Antiviral defense</keyword>
<sequence>MHYIEIVIRPLSDWMTPWQADTLFGHLAWSIRYEEGEQALKEWFDAYDEGGEPPIILSDGFVGRWLPRPMLPPVRRPDKPLLELEEAIEAKKRKSLRWIDRDALIQGRYDDLDSLSDKGEPRESVVHHNVISRYSHRSLNEDGLYAVEQYGLPEEETTISIYARVKDDRELERLKFHMERAGLVGFGKRKSVGMGRFEVEEYIARDAWFNRPDADAHMWLSHGVPAPHDPVHGCYRIDTKYGKLGDGLATSGNPFKRPFTRLVPGSVFTGSNAHRNWSGRMLQNLAPAHPEVVQYAFALTLPLTVGEDRLAQMDFRFAGGF</sequence>
<dbReference type="EMBL" id="LZRT01000110">
    <property type="protein sequence ID" value="OUM85171.1"/>
    <property type="molecule type" value="Genomic_DNA"/>
</dbReference>
<gene>
    <name evidence="5" type="ORF">BAA01_00525</name>
</gene>
<evidence type="ECO:0000256" key="2">
    <source>
        <dbReference type="ARBA" id="ARBA00016109"/>
    </source>
</evidence>
<protein>
    <recommendedName>
        <fullName evidence="2">CRISPR system Cms protein Csm4</fullName>
    </recommendedName>
</protein>
<dbReference type="GO" id="GO:0003723">
    <property type="term" value="F:RNA binding"/>
    <property type="evidence" value="ECO:0007669"/>
    <property type="project" value="UniProtKB-KW"/>
</dbReference>
<accession>A0A1Y3PCV8</accession>
<evidence type="ECO:0000313" key="5">
    <source>
        <dbReference type="EMBL" id="OUM85171.1"/>
    </source>
</evidence>
<evidence type="ECO:0000256" key="3">
    <source>
        <dbReference type="ARBA" id="ARBA00022884"/>
    </source>
</evidence>
<name>A0A1Y3PCV8_9BACI</name>
<dbReference type="Proteomes" id="UP000196475">
    <property type="component" value="Unassembled WGS sequence"/>
</dbReference>
<evidence type="ECO:0000256" key="1">
    <source>
        <dbReference type="ARBA" id="ARBA00005772"/>
    </source>
</evidence>
<evidence type="ECO:0000256" key="4">
    <source>
        <dbReference type="ARBA" id="ARBA00023118"/>
    </source>
</evidence>
<comment type="similarity">
    <text evidence="1">Belongs to the CRISPR-associated Csm4 family.</text>
</comment>
<evidence type="ECO:0000313" key="6">
    <source>
        <dbReference type="Proteomes" id="UP000196475"/>
    </source>
</evidence>
<reference evidence="6" key="1">
    <citation type="submission" date="2016-06" db="EMBL/GenBank/DDBJ databases">
        <authorList>
            <person name="Nascimento L."/>
            <person name="Pereira R.V."/>
            <person name="Martins L.F."/>
            <person name="Quaggio R.B."/>
            <person name="Silva A.M."/>
            <person name="Setubal J.C."/>
        </authorList>
    </citation>
    <scope>NUCLEOTIDE SEQUENCE [LARGE SCALE GENOMIC DNA]</scope>
</reference>
<dbReference type="AlphaFoldDB" id="A0A1Y3PCV8"/>
<organism evidence="5 6">
    <name type="scientific">Bacillus thermozeamaize</name>
    <dbReference type="NCBI Taxonomy" id="230954"/>
    <lineage>
        <taxon>Bacteria</taxon>
        <taxon>Bacillati</taxon>
        <taxon>Bacillota</taxon>
        <taxon>Bacilli</taxon>
        <taxon>Bacillales</taxon>
        <taxon>Bacillaceae</taxon>
        <taxon>Bacillus</taxon>
    </lineage>
</organism>
<proteinExistence type="inferred from homology"/>
<keyword evidence="3" id="KW-0694">RNA-binding</keyword>
<dbReference type="GO" id="GO:0051607">
    <property type="term" value="P:defense response to virus"/>
    <property type="evidence" value="ECO:0007669"/>
    <property type="project" value="UniProtKB-KW"/>
</dbReference>
<comment type="caution">
    <text evidence="5">The sequence shown here is derived from an EMBL/GenBank/DDBJ whole genome shotgun (WGS) entry which is preliminary data.</text>
</comment>
<dbReference type="NCBIfam" id="TIGR01903">
    <property type="entry name" value="cas5_csm4"/>
    <property type="match status" value="1"/>
</dbReference>